<keyword evidence="3" id="KW-0804">Transcription</keyword>
<dbReference type="GO" id="GO:0000976">
    <property type="term" value="F:transcription cis-regulatory region binding"/>
    <property type="evidence" value="ECO:0007669"/>
    <property type="project" value="TreeGrafter"/>
</dbReference>
<keyword evidence="1" id="KW-0805">Transcription regulation</keyword>
<dbReference type="PROSITE" id="PS50977">
    <property type="entry name" value="HTH_TETR_2"/>
    <property type="match status" value="1"/>
</dbReference>
<feature type="domain" description="HTH tetR-type" evidence="5">
    <location>
        <begin position="25"/>
        <end position="85"/>
    </location>
</feature>
<dbReference type="PANTHER" id="PTHR30055">
    <property type="entry name" value="HTH-TYPE TRANSCRIPTIONAL REGULATOR RUTR"/>
    <property type="match status" value="1"/>
</dbReference>
<dbReference type="EMBL" id="FNLM01000036">
    <property type="protein sequence ID" value="SDU78800.1"/>
    <property type="molecule type" value="Genomic_DNA"/>
</dbReference>
<dbReference type="InterPro" id="IPR036271">
    <property type="entry name" value="Tet_transcr_reg_TetR-rel_C_sf"/>
</dbReference>
<keyword evidence="2 4" id="KW-0238">DNA-binding</keyword>
<accession>A0A1H2LCM9</accession>
<evidence type="ECO:0000256" key="2">
    <source>
        <dbReference type="ARBA" id="ARBA00023125"/>
    </source>
</evidence>
<dbReference type="GO" id="GO:0003700">
    <property type="term" value="F:DNA-binding transcription factor activity"/>
    <property type="evidence" value="ECO:0007669"/>
    <property type="project" value="TreeGrafter"/>
</dbReference>
<proteinExistence type="predicted"/>
<dbReference type="InterPro" id="IPR009057">
    <property type="entry name" value="Homeodomain-like_sf"/>
</dbReference>
<evidence type="ECO:0000256" key="4">
    <source>
        <dbReference type="PROSITE-ProRule" id="PRU00335"/>
    </source>
</evidence>
<evidence type="ECO:0000256" key="3">
    <source>
        <dbReference type="ARBA" id="ARBA00023163"/>
    </source>
</evidence>
<organism evidence="6 7">
    <name type="scientific">Gordonia westfalica</name>
    <dbReference type="NCBI Taxonomy" id="158898"/>
    <lineage>
        <taxon>Bacteria</taxon>
        <taxon>Bacillati</taxon>
        <taxon>Actinomycetota</taxon>
        <taxon>Actinomycetes</taxon>
        <taxon>Mycobacteriales</taxon>
        <taxon>Gordoniaceae</taxon>
        <taxon>Gordonia</taxon>
    </lineage>
</organism>
<dbReference type="Gene3D" id="1.10.10.60">
    <property type="entry name" value="Homeodomain-like"/>
    <property type="match status" value="1"/>
</dbReference>
<gene>
    <name evidence="6" type="ORF">SAMN04488548_13687</name>
</gene>
<evidence type="ECO:0000256" key="1">
    <source>
        <dbReference type="ARBA" id="ARBA00023015"/>
    </source>
</evidence>
<evidence type="ECO:0000259" key="5">
    <source>
        <dbReference type="PROSITE" id="PS50977"/>
    </source>
</evidence>
<feature type="DNA-binding region" description="H-T-H motif" evidence="4">
    <location>
        <begin position="48"/>
        <end position="67"/>
    </location>
</feature>
<name>A0A1H2LCM9_9ACTN</name>
<dbReference type="PROSITE" id="PS01081">
    <property type="entry name" value="HTH_TETR_1"/>
    <property type="match status" value="1"/>
</dbReference>
<reference evidence="6 7" key="1">
    <citation type="submission" date="2016-10" db="EMBL/GenBank/DDBJ databases">
        <authorList>
            <person name="de Groot N.N."/>
        </authorList>
    </citation>
    <scope>NUCLEOTIDE SEQUENCE [LARGE SCALE GENOMIC DNA]</scope>
    <source>
        <strain evidence="6 7">DSM 44215</strain>
    </source>
</reference>
<dbReference type="PANTHER" id="PTHR30055:SF234">
    <property type="entry name" value="HTH-TYPE TRANSCRIPTIONAL REGULATOR BETI"/>
    <property type="match status" value="1"/>
</dbReference>
<dbReference type="InterPro" id="IPR001647">
    <property type="entry name" value="HTH_TetR"/>
</dbReference>
<dbReference type="PRINTS" id="PR00455">
    <property type="entry name" value="HTHTETR"/>
</dbReference>
<dbReference type="Gene3D" id="1.10.357.10">
    <property type="entry name" value="Tetracycline Repressor, domain 2"/>
    <property type="match status" value="1"/>
</dbReference>
<dbReference type="SUPFAM" id="SSF46689">
    <property type="entry name" value="Homeodomain-like"/>
    <property type="match status" value="1"/>
</dbReference>
<dbReference type="InterPro" id="IPR023772">
    <property type="entry name" value="DNA-bd_HTH_TetR-type_CS"/>
</dbReference>
<dbReference type="InterPro" id="IPR050109">
    <property type="entry name" value="HTH-type_TetR-like_transc_reg"/>
</dbReference>
<dbReference type="AlphaFoldDB" id="A0A1H2LCM9"/>
<sequence>MLLVWSGKWARVEIADIDDVDPRRVRSRARLLDAAATLLSSGGVEAVTVEAVTRLSRVARTTLYRHFESTTDLVAAAFERLLPQVDNPETSQSIRDDLVTLMQRQAALIEQAPLQLTTLAWLAMVPKQPGEEPNALGPLRMRVVNQYREPFDRVLTSSAAAAELDDPDLTMAITQLAGPLVFAKLTGIRAMDVADLERLVDDFLAAHRRRPPT</sequence>
<dbReference type="STRING" id="158898.SAMN04488548_13687"/>
<evidence type="ECO:0000313" key="6">
    <source>
        <dbReference type="EMBL" id="SDU78800.1"/>
    </source>
</evidence>
<dbReference type="SUPFAM" id="SSF48498">
    <property type="entry name" value="Tetracyclin repressor-like, C-terminal domain"/>
    <property type="match status" value="1"/>
</dbReference>
<protein>
    <submittedName>
        <fullName evidence="6">DNA-binding transcriptional regulator, AcrR family</fullName>
    </submittedName>
</protein>
<evidence type="ECO:0000313" key="7">
    <source>
        <dbReference type="Proteomes" id="UP000183180"/>
    </source>
</evidence>
<dbReference type="Pfam" id="PF00440">
    <property type="entry name" value="TetR_N"/>
    <property type="match status" value="1"/>
</dbReference>
<dbReference type="Proteomes" id="UP000183180">
    <property type="component" value="Unassembled WGS sequence"/>
</dbReference>